<dbReference type="EMBL" id="JAFHKS010000041">
    <property type="protein sequence ID" value="MBN3544304.1"/>
    <property type="molecule type" value="Genomic_DNA"/>
</dbReference>
<feature type="compositionally biased region" description="Basic and acidic residues" evidence="7">
    <location>
        <begin position="53"/>
        <end position="66"/>
    </location>
</feature>
<keyword evidence="6 8" id="KW-0472">Membrane</keyword>
<keyword evidence="3" id="KW-1003">Cell membrane</keyword>
<dbReference type="RefSeq" id="WP_188404121.1">
    <property type="nucleotide sequence ID" value="NZ_BMCE01000003.1"/>
</dbReference>
<keyword evidence="11" id="KW-1185">Reference proteome</keyword>
<comment type="similarity">
    <text evidence="2">Belongs to the EssA family.</text>
</comment>
<evidence type="ECO:0000256" key="4">
    <source>
        <dbReference type="ARBA" id="ARBA00022692"/>
    </source>
</evidence>
<name>A0ABS2Z861_9BACL</name>
<comment type="subcellular location">
    <subcellularLocation>
        <location evidence="1">Cell membrane</location>
        <topology evidence="1">Single-pass membrane protein</topology>
    </subcellularLocation>
</comment>
<evidence type="ECO:0000256" key="8">
    <source>
        <dbReference type="SAM" id="Phobius"/>
    </source>
</evidence>
<dbReference type="InterPro" id="IPR034026">
    <property type="entry name" value="EssA"/>
</dbReference>
<feature type="region of interest" description="Disordered" evidence="7">
    <location>
        <begin position="53"/>
        <end position="76"/>
    </location>
</feature>
<keyword evidence="5 8" id="KW-1133">Transmembrane helix</keyword>
<dbReference type="InterPro" id="IPR018920">
    <property type="entry name" value="EssA/YueC"/>
</dbReference>
<gene>
    <name evidence="10" type="primary">essA</name>
    <name evidence="10" type="ORF">JYA64_03240</name>
</gene>
<dbReference type="Proteomes" id="UP001319060">
    <property type="component" value="Unassembled WGS sequence"/>
</dbReference>
<proteinExistence type="inferred from homology"/>
<keyword evidence="4 8" id="KW-0812">Transmembrane</keyword>
<feature type="transmembrane region" description="Helical" evidence="8">
    <location>
        <begin position="133"/>
        <end position="151"/>
    </location>
</feature>
<evidence type="ECO:0000256" key="5">
    <source>
        <dbReference type="ARBA" id="ARBA00022989"/>
    </source>
</evidence>
<keyword evidence="9" id="KW-0732">Signal</keyword>
<evidence type="ECO:0000256" key="2">
    <source>
        <dbReference type="ARBA" id="ARBA00008570"/>
    </source>
</evidence>
<dbReference type="Pfam" id="PF10661">
    <property type="entry name" value="EssA"/>
    <property type="match status" value="1"/>
</dbReference>
<dbReference type="NCBIfam" id="TIGR03927">
    <property type="entry name" value="T7SS_EssA_Firm"/>
    <property type="match status" value="1"/>
</dbReference>
<evidence type="ECO:0000313" key="10">
    <source>
        <dbReference type="EMBL" id="MBN3544304.1"/>
    </source>
</evidence>
<evidence type="ECO:0000256" key="1">
    <source>
        <dbReference type="ARBA" id="ARBA00004162"/>
    </source>
</evidence>
<evidence type="ECO:0000256" key="6">
    <source>
        <dbReference type="ARBA" id="ARBA00023136"/>
    </source>
</evidence>
<evidence type="ECO:0000256" key="9">
    <source>
        <dbReference type="SAM" id="SignalP"/>
    </source>
</evidence>
<feature type="chain" id="PRO_5047057031" evidence="9">
    <location>
        <begin position="26"/>
        <end position="161"/>
    </location>
</feature>
<accession>A0ABS2Z861</accession>
<sequence length="161" mass="18189">MKHSKFLTSLLFLAVAFIWGTDAQASKNIEELNPNLYEEKERKDQSNLILDESLSKNKREIPEEQKGLSFNQKSSDQLEDVQNGLFDTTDSAQNNSILSKAKKMNLFSKSEEHAFTALPQEEEDESSMSNISLVYSVLIGLGILLIVAIMFQGAKPKFKRK</sequence>
<evidence type="ECO:0000313" key="11">
    <source>
        <dbReference type="Proteomes" id="UP001319060"/>
    </source>
</evidence>
<organism evidence="10 11">
    <name type="scientific">Fictibacillus barbaricus</name>
    <dbReference type="NCBI Taxonomy" id="182136"/>
    <lineage>
        <taxon>Bacteria</taxon>
        <taxon>Bacillati</taxon>
        <taxon>Bacillota</taxon>
        <taxon>Bacilli</taxon>
        <taxon>Bacillales</taxon>
        <taxon>Fictibacillaceae</taxon>
        <taxon>Fictibacillus</taxon>
    </lineage>
</organism>
<evidence type="ECO:0000256" key="7">
    <source>
        <dbReference type="SAM" id="MobiDB-lite"/>
    </source>
</evidence>
<feature type="signal peptide" evidence="9">
    <location>
        <begin position="1"/>
        <end position="25"/>
    </location>
</feature>
<protein>
    <submittedName>
        <fullName evidence="10">Type VII secretion protein EssA</fullName>
    </submittedName>
</protein>
<reference evidence="10 11" key="1">
    <citation type="submission" date="2021-01" db="EMBL/GenBank/DDBJ databases">
        <title>Genome Sequencing of Type Strains.</title>
        <authorList>
            <person name="Lemaire J.F."/>
            <person name="Inderbitzin P."/>
            <person name="Collins S.B."/>
            <person name="Wespe N."/>
            <person name="Knight-Connoni V."/>
        </authorList>
    </citation>
    <scope>NUCLEOTIDE SEQUENCE [LARGE SCALE GENOMIC DNA]</scope>
    <source>
        <strain evidence="10 11">DSM 14730</strain>
    </source>
</reference>
<comment type="caution">
    <text evidence="10">The sequence shown here is derived from an EMBL/GenBank/DDBJ whole genome shotgun (WGS) entry which is preliminary data.</text>
</comment>
<evidence type="ECO:0000256" key="3">
    <source>
        <dbReference type="ARBA" id="ARBA00022475"/>
    </source>
</evidence>